<sequence length="91" mass="10475">MQYEQGERDMVMLQHKFVIEHQDGRRETRTSTLCENGDPKTYFAMTPVKLVLDGTISDKGILAPLHDSINEPLMRALRENYGIECHEKIIA</sequence>
<comment type="caution">
    <text evidence="1">The sequence shown here is derived from an EMBL/GenBank/DDBJ whole genome shotgun (WGS) entry which is preliminary data.</text>
</comment>
<gene>
    <name evidence="1" type="ORF">NM208_g11127</name>
</gene>
<reference evidence="1" key="1">
    <citation type="submission" date="2022-08" db="EMBL/GenBank/DDBJ databases">
        <title>Genome Sequence of Fusarium decemcellulare.</title>
        <authorList>
            <person name="Buettner E."/>
        </authorList>
    </citation>
    <scope>NUCLEOTIDE SEQUENCE</scope>
    <source>
        <strain evidence="1">Babe19</strain>
    </source>
</reference>
<dbReference type="EMBL" id="JANRMS010001707">
    <property type="protein sequence ID" value="KAJ3526571.1"/>
    <property type="molecule type" value="Genomic_DNA"/>
</dbReference>
<protein>
    <submittedName>
        <fullName evidence="1">Uncharacterized protein</fullName>
    </submittedName>
</protein>
<proteinExistence type="predicted"/>
<keyword evidence="2" id="KW-1185">Reference proteome</keyword>
<accession>A0ACC1RVF8</accession>
<organism evidence="1 2">
    <name type="scientific">Fusarium decemcellulare</name>
    <dbReference type="NCBI Taxonomy" id="57161"/>
    <lineage>
        <taxon>Eukaryota</taxon>
        <taxon>Fungi</taxon>
        <taxon>Dikarya</taxon>
        <taxon>Ascomycota</taxon>
        <taxon>Pezizomycotina</taxon>
        <taxon>Sordariomycetes</taxon>
        <taxon>Hypocreomycetidae</taxon>
        <taxon>Hypocreales</taxon>
        <taxon>Nectriaceae</taxon>
        <taxon>Fusarium</taxon>
        <taxon>Fusarium decemcellulare species complex</taxon>
    </lineage>
</organism>
<dbReference type="Proteomes" id="UP001148629">
    <property type="component" value="Unassembled WGS sequence"/>
</dbReference>
<name>A0ACC1RVF8_9HYPO</name>
<evidence type="ECO:0000313" key="2">
    <source>
        <dbReference type="Proteomes" id="UP001148629"/>
    </source>
</evidence>
<evidence type="ECO:0000313" key="1">
    <source>
        <dbReference type="EMBL" id="KAJ3526571.1"/>
    </source>
</evidence>